<dbReference type="FunFam" id="3.30.420.10:FF:000003">
    <property type="entry name" value="Oligoribonuclease"/>
    <property type="match status" value="1"/>
</dbReference>
<accession>A0A8B7Y5Q5</accession>
<dbReference type="InterPro" id="IPR013520">
    <property type="entry name" value="Ribonucl_H"/>
</dbReference>
<keyword evidence="6" id="KW-1185">Reference proteome</keyword>
<dbReference type="InterPro" id="IPR012337">
    <property type="entry name" value="RNaseH-like_sf"/>
</dbReference>
<proteinExistence type="inferred from homology"/>
<dbReference type="Gene3D" id="3.30.420.10">
    <property type="entry name" value="Ribonuclease H-like superfamily/Ribonuclease H"/>
    <property type="match status" value="1"/>
</dbReference>
<dbReference type="Proteomes" id="UP000694845">
    <property type="component" value="Unplaced"/>
</dbReference>
<evidence type="ECO:0000256" key="3">
    <source>
        <dbReference type="ARBA" id="ARBA00022801"/>
    </source>
</evidence>
<dbReference type="Pfam" id="PF00929">
    <property type="entry name" value="RNase_T"/>
    <property type="match status" value="1"/>
</dbReference>
<evidence type="ECO:0000256" key="1">
    <source>
        <dbReference type="ARBA" id="ARBA00009921"/>
    </source>
</evidence>
<dbReference type="GO" id="GO:0003676">
    <property type="term" value="F:nucleic acid binding"/>
    <property type="evidence" value="ECO:0007669"/>
    <property type="project" value="InterPro"/>
</dbReference>
<dbReference type="PANTHER" id="PTHR11046:SF0">
    <property type="entry name" value="OLIGORIBONUCLEASE, MITOCHONDRIAL"/>
    <property type="match status" value="1"/>
</dbReference>
<sequence>MIKTAVSRFLPYFSCHRNVGQRSLTKAFLTEAVKRHVFDGRTDAMPPDQRNNLKNRLIWVDLEMTGLDVENCHILEMACLVTDSDLNVVAEAPNLIIHQPEETLNKMNEWCVKHHTDSGLVDAVRASKISLQQAEYEMLAFVRKHTLPKICPLAGNSVHEDKKFLAKYMPQFMNHLHYRIVDVSSVKELCRRWYPGQFENAPQKKAAHRALDDIMESIDELKFYRTTIFK</sequence>
<dbReference type="InterPro" id="IPR022894">
    <property type="entry name" value="Oligoribonuclease"/>
</dbReference>
<dbReference type="RefSeq" id="XP_022087877.1">
    <property type="nucleotide sequence ID" value="XM_022232185.1"/>
</dbReference>
<organism evidence="6 7">
    <name type="scientific">Acanthaster planci</name>
    <name type="common">Crown-of-thorns starfish</name>
    <dbReference type="NCBI Taxonomy" id="133434"/>
    <lineage>
        <taxon>Eukaryota</taxon>
        <taxon>Metazoa</taxon>
        <taxon>Echinodermata</taxon>
        <taxon>Eleutherozoa</taxon>
        <taxon>Asterozoa</taxon>
        <taxon>Asteroidea</taxon>
        <taxon>Valvatacea</taxon>
        <taxon>Valvatida</taxon>
        <taxon>Acanthasteridae</taxon>
        <taxon>Acanthaster</taxon>
    </lineage>
</organism>
<dbReference type="CTD" id="25996"/>
<protein>
    <submittedName>
        <fullName evidence="7">Oligoribonuclease, mitochondrial-like isoform X1</fullName>
    </submittedName>
</protein>
<dbReference type="CDD" id="cd06135">
    <property type="entry name" value="Orn"/>
    <property type="match status" value="1"/>
</dbReference>
<dbReference type="GeneID" id="110977763"/>
<evidence type="ECO:0000259" key="5">
    <source>
        <dbReference type="SMART" id="SM00479"/>
    </source>
</evidence>
<dbReference type="GO" id="GO:0000175">
    <property type="term" value="F:3'-5'-RNA exonuclease activity"/>
    <property type="evidence" value="ECO:0007669"/>
    <property type="project" value="InterPro"/>
</dbReference>
<evidence type="ECO:0000313" key="6">
    <source>
        <dbReference type="Proteomes" id="UP000694845"/>
    </source>
</evidence>
<comment type="similarity">
    <text evidence="1">Belongs to the oligoribonuclease family.</text>
</comment>
<feature type="domain" description="Exonuclease" evidence="5">
    <location>
        <begin position="56"/>
        <end position="230"/>
    </location>
</feature>
<dbReference type="OMA" id="AFFHYRN"/>
<keyword evidence="4" id="KW-0269">Exonuclease</keyword>
<dbReference type="KEGG" id="aplc:110977763"/>
<dbReference type="SUPFAM" id="SSF53098">
    <property type="entry name" value="Ribonuclease H-like"/>
    <property type="match status" value="1"/>
</dbReference>
<dbReference type="OrthoDB" id="270189at2759"/>
<dbReference type="SMART" id="SM00479">
    <property type="entry name" value="EXOIII"/>
    <property type="match status" value="1"/>
</dbReference>
<keyword evidence="2" id="KW-0540">Nuclease</keyword>
<dbReference type="NCBIfam" id="NF003765">
    <property type="entry name" value="PRK05359.1"/>
    <property type="match status" value="1"/>
</dbReference>
<dbReference type="PANTHER" id="PTHR11046">
    <property type="entry name" value="OLIGORIBONUCLEASE, MITOCHONDRIAL"/>
    <property type="match status" value="1"/>
</dbReference>
<gene>
    <name evidence="7" type="primary">LOC110977763</name>
</gene>
<evidence type="ECO:0000256" key="2">
    <source>
        <dbReference type="ARBA" id="ARBA00022722"/>
    </source>
</evidence>
<evidence type="ECO:0000313" key="7">
    <source>
        <dbReference type="RefSeq" id="XP_022087877.1"/>
    </source>
</evidence>
<evidence type="ECO:0000256" key="4">
    <source>
        <dbReference type="ARBA" id="ARBA00022839"/>
    </source>
</evidence>
<reference evidence="7" key="1">
    <citation type="submission" date="2025-08" db="UniProtKB">
        <authorList>
            <consortium name="RefSeq"/>
        </authorList>
    </citation>
    <scope>IDENTIFICATION</scope>
</reference>
<dbReference type="InterPro" id="IPR036397">
    <property type="entry name" value="RNaseH_sf"/>
</dbReference>
<keyword evidence="3" id="KW-0378">Hydrolase</keyword>
<dbReference type="AlphaFoldDB" id="A0A8B7Y5Q5"/>
<dbReference type="GO" id="GO:0005739">
    <property type="term" value="C:mitochondrion"/>
    <property type="evidence" value="ECO:0007669"/>
    <property type="project" value="TreeGrafter"/>
</dbReference>
<name>A0A8B7Y5Q5_ACAPL</name>